<dbReference type="OMA" id="HNANSAF"/>
<feature type="compositionally biased region" description="Polar residues" evidence="1">
    <location>
        <begin position="385"/>
        <end position="399"/>
    </location>
</feature>
<dbReference type="PANTHER" id="PTHR39394">
    <property type="entry name" value="YALI0E31793P"/>
    <property type="match status" value="1"/>
</dbReference>
<dbReference type="EMBL" id="BA000050">
    <property type="protein sequence ID" value="BAE58026.1"/>
    <property type="molecule type" value="Genomic_DNA"/>
</dbReference>
<organism evidence="3 4">
    <name type="scientific">Aspergillus oryzae (strain ATCC 42149 / RIB 40)</name>
    <name type="common">Yellow koji mold</name>
    <dbReference type="NCBI Taxonomy" id="510516"/>
    <lineage>
        <taxon>Eukaryota</taxon>
        <taxon>Fungi</taxon>
        <taxon>Dikarya</taxon>
        <taxon>Ascomycota</taxon>
        <taxon>Pezizomycotina</taxon>
        <taxon>Eurotiomycetes</taxon>
        <taxon>Eurotiomycetidae</taxon>
        <taxon>Eurotiales</taxon>
        <taxon>Aspergillaceae</taxon>
        <taxon>Aspergillus</taxon>
        <taxon>Aspergillus subgen. Circumdati</taxon>
    </lineage>
</organism>
<proteinExistence type="predicted"/>
<dbReference type="InterPro" id="IPR018961">
    <property type="entry name" value="DnaJ_homolog_subfam-C_membr-28"/>
</dbReference>
<dbReference type="HOGENOM" id="CLU_019422_1_1_1"/>
<feature type="region of interest" description="Disordered" evidence="1">
    <location>
        <begin position="381"/>
        <end position="414"/>
    </location>
</feature>
<evidence type="ECO:0000313" key="3">
    <source>
        <dbReference type="EMBL" id="BAE58026.1"/>
    </source>
</evidence>
<dbReference type="EMBL" id="AP007155">
    <property type="protein sequence ID" value="BAE58026.1"/>
    <property type="molecule type" value="Genomic_DNA"/>
</dbReference>
<gene>
    <name evidence="3" type="ORF">AO090003000909</name>
</gene>
<evidence type="ECO:0000313" key="4">
    <source>
        <dbReference type="Proteomes" id="UP000006564"/>
    </source>
</evidence>
<dbReference type="AlphaFoldDB" id="Q2UK89"/>
<keyword evidence="4" id="KW-1185">Reference proteome</keyword>
<protein>
    <submittedName>
        <fullName evidence="3">DNA, SC003</fullName>
    </submittedName>
</protein>
<feature type="compositionally biased region" description="Polar residues" evidence="1">
    <location>
        <begin position="211"/>
        <end position="220"/>
    </location>
</feature>
<feature type="region of interest" description="Disordered" evidence="1">
    <location>
        <begin position="175"/>
        <end position="226"/>
    </location>
</feature>
<sequence length="530" mass="59608">MCVGSNLALQGLSSFILADMSKRHVGAFKFNNISSLSTTKSPRSRCFSTISQRRNADSKANESNETTQSQDESKEESAMARRLSEMTEQAMLEGGRSARKNIEHAGFSDDLKKQLEERITATAFKSDHATAHSIVNMPSSAGQGTQDIAAAEPWSGTESLQDVTLRMLDSSKKPMRVPYKIPQPNPVDMRISPKPSKSPGLRLAQAKDRTSTYTLSQSPGVTDEEREAMRREMRERFTPGGRPMPMTIQGLASLANERIEDAMSRGQFERIKRGKGVNTQTDHNANSAFIDTTEYFMNKMIQKQELVPPWIEKQQELAREVDRFRQRLRTEWRRQAARLIASEGGSLEAQMRRAQAYAAAEARLAEKVKIERSFQELYNVEPSAANPNNDENIASTSPEVETKENPSLPYVSPLRDPQYLSTERSFYELAVKNLNNLTRSYNLQAPPVAQKPYINLERELSTCYADVAPTLAEEIKRRATERTSSKSVGSKAPGIIESLSTSTTTRVYEEDKTKGYGFKEFWRDLFAKKD</sequence>
<reference evidence="3 4" key="1">
    <citation type="journal article" date="2005" name="Nature">
        <title>Genome sequencing and analysis of Aspergillus oryzae.</title>
        <authorList>
            <person name="Machida M."/>
            <person name="Asai K."/>
            <person name="Sano M."/>
            <person name="Tanaka T."/>
            <person name="Kumagai T."/>
            <person name="Terai G."/>
            <person name="Kusumoto K."/>
            <person name="Arima T."/>
            <person name="Akita O."/>
            <person name="Kashiwagi Y."/>
            <person name="Abe K."/>
            <person name="Gomi K."/>
            <person name="Horiuchi H."/>
            <person name="Kitamoto K."/>
            <person name="Kobayashi T."/>
            <person name="Takeuchi M."/>
            <person name="Denning D.W."/>
            <person name="Galagan J.E."/>
            <person name="Nierman W.C."/>
            <person name="Yu J."/>
            <person name="Archer D.B."/>
            <person name="Bennett J.W."/>
            <person name="Bhatnagar D."/>
            <person name="Cleveland T.E."/>
            <person name="Fedorova N.D."/>
            <person name="Gotoh O."/>
            <person name="Horikawa H."/>
            <person name="Hosoyama A."/>
            <person name="Ichinomiya M."/>
            <person name="Igarashi R."/>
            <person name="Iwashita K."/>
            <person name="Juvvadi P.R."/>
            <person name="Kato M."/>
            <person name="Kato Y."/>
            <person name="Kin T."/>
            <person name="Kokubun A."/>
            <person name="Maeda H."/>
            <person name="Maeyama N."/>
            <person name="Maruyama J."/>
            <person name="Nagasaki H."/>
            <person name="Nakajima T."/>
            <person name="Oda K."/>
            <person name="Okada K."/>
            <person name="Paulsen I."/>
            <person name="Sakamoto K."/>
            <person name="Sawano T."/>
            <person name="Takahashi M."/>
            <person name="Takase K."/>
            <person name="Terabayashi Y."/>
            <person name="Wortman J."/>
            <person name="Yamada O."/>
            <person name="Yamagata Y."/>
            <person name="Anazawa H."/>
            <person name="Hata Y."/>
            <person name="Koide Y."/>
            <person name="Komori T."/>
            <person name="Koyama Y."/>
            <person name="Minetoki T."/>
            <person name="Suharnan S."/>
            <person name="Tanaka A."/>
            <person name="Isono K."/>
            <person name="Kuhara S."/>
            <person name="Ogasawara N."/>
            <person name="Kikuchi H."/>
        </authorList>
    </citation>
    <scope>NUCLEOTIDE SEQUENCE [LARGE SCALE GENOMIC DNA]</scope>
    <source>
        <strain evidence="4">ATCC 42149 / RIB 40</strain>
    </source>
</reference>
<accession>Q2UK89</accession>
<dbReference type="KEGG" id="aor:AO090003000909"/>
<dbReference type="GeneID" id="5992011"/>
<dbReference type="Proteomes" id="UP000006564">
    <property type="component" value="Chromosome 2"/>
</dbReference>
<feature type="compositionally biased region" description="Polar residues" evidence="1">
    <location>
        <begin position="37"/>
        <end position="53"/>
    </location>
</feature>
<dbReference type="RefSeq" id="XP_023090145.1">
    <property type="nucleotide sequence ID" value="XM_023235093.1"/>
</dbReference>
<feature type="domain" description="DnaJ homologue subfamily C member 28 conserved" evidence="2">
    <location>
        <begin position="254"/>
        <end position="325"/>
    </location>
</feature>
<feature type="region of interest" description="Disordered" evidence="1">
    <location>
        <begin position="37"/>
        <end position="78"/>
    </location>
</feature>
<evidence type="ECO:0000256" key="1">
    <source>
        <dbReference type="SAM" id="MobiDB-lite"/>
    </source>
</evidence>
<evidence type="ECO:0000259" key="2">
    <source>
        <dbReference type="Pfam" id="PF09350"/>
    </source>
</evidence>
<dbReference type="Pfam" id="PF09350">
    <property type="entry name" value="DJC28_CD"/>
    <property type="match status" value="1"/>
</dbReference>
<name>Q2UK89_ASPOR</name>
<dbReference type="PANTHER" id="PTHR39394:SF1">
    <property type="entry name" value="DNAJ HOMOLOGUE SUBFAMILY C MEMBER 28 CONSERVED DOMAIN-CONTAINING PROTEIN"/>
    <property type="match status" value="1"/>
</dbReference>